<dbReference type="PROSITE" id="PS00086">
    <property type="entry name" value="CYTOCHROME_P450"/>
    <property type="match status" value="1"/>
</dbReference>
<accession>A0A1H4IWE3</accession>
<evidence type="ECO:0000256" key="8">
    <source>
        <dbReference type="RuleBase" id="RU000461"/>
    </source>
</evidence>
<reference evidence="10" key="1">
    <citation type="submission" date="2016-10" db="EMBL/GenBank/DDBJ databases">
        <authorList>
            <person name="Varghese N."/>
        </authorList>
    </citation>
    <scope>NUCLEOTIDE SEQUENCE [LARGE SCALE GENOMIC DNA]</scope>
    <source>
        <strain evidence="10">DSM 44719</strain>
    </source>
</reference>
<dbReference type="InterPro" id="IPR002397">
    <property type="entry name" value="Cyt_P450_B"/>
</dbReference>
<gene>
    <name evidence="9" type="ORF">SAMN04490220_0595</name>
</gene>
<dbReference type="PRINTS" id="PR00359">
    <property type="entry name" value="BP450"/>
</dbReference>
<dbReference type="GO" id="GO:0020037">
    <property type="term" value="F:heme binding"/>
    <property type="evidence" value="ECO:0007669"/>
    <property type="project" value="InterPro"/>
</dbReference>
<dbReference type="RefSeq" id="WP_073358068.1">
    <property type="nucleotide sequence ID" value="NZ_FNTL01000002.1"/>
</dbReference>
<comment type="similarity">
    <text evidence="2 8">Belongs to the cytochrome P450 family.</text>
</comment>
<keyword evidence="5 8" id="KW-0560">Oxidoreductase</keyword>
<comment type="cofactor">
    <cofactor evidence="1">
        <name>heme</name>
        <dbReference type="ChEBI" id="CHEBI:30413"/>
    </cofactor>
</comment>
<evidence type="ECO:0000256" key="6">
    <source>
        <dbReference type="ARBA" id="ARBA00023004"/>
    </source>
</evidence>
<dbReference type="PANTHER" id="PTHR46696:SF4">
    <property type="entry name" value="BIOTIN BIOSYNTHESIS CYTOCHROME P450"/>
    <property type="match status" value="1"/>
</dbReference>
<keyword evidence="3 8" id="KW-0349">Heme</keyword>
<proteinExistence type="inferred from homology"/>
<dbReference type="EMBL" id="FNTL01000002">
    <property type="protein sequence ID" value="SEB38394.1"/>
    <property type="molecule type" value="Genomic_DNA"/>
</dbReference>
<dbReference type="Gene3D" id="1.10.630.10">
    <property type="entry name" value="Cytochrome P450"/>
    <property type="match status" value="1"/>
</dbReference>
<dbReference type="GO" id="GO:0006707">
    <property type="term" value="P:cholesterol catabolic process"/>
    <property type="evidence" value="ECO:0007669"/>
    <property type="project" value="TreeGrafter"/>
</dbReference>
<dbReference type="GO" id="GO:0036199">
    <property type="term" value="F:cholest-4-en-3-one 26-monooxygenase activity"/>
    <property type="evidence" value="ECO:0007669"/>
    <property type="project" value="TreeGrafter"/>
</dbReference>
<evidence type="ECO:0000256" key="4">
    <source>
        <dbReference type="ARBA" id="ARBA00022723"/>
    </source>
</evidence>
<evidence type="ECO:0000313" key="9">
    <source>
        <dbReference type="EMBL" id="SEB38394.1"/>
    </source>
</evidence>
<evidence type="ECO:0000256" key="7">
    <source>
        <dbReference type="ARBA" id="ARBA00023033"/>
    </source>
</evidence>
<dbReference type="PRINTS" id="PR00385">
    <property type="entry name" value="P450"/>
</dbReference>
<dbReference type="InterPro" id="IPR017972">
    <property type="entry name" value="Cyt_P450_CS"/>
</dbReference>
<dbReference type="GO" id="GO:0008395">
    <property type="term" value="F:steroid hydroxylase activity"/>
    <property type="evidence" value="ECO:0007669"/>
    <property type="project" value="TreeGrafter"/>
</dbReference>
<name>A0A1H4IWE3_RHOJO</name>
<keyword evidence="6 8" id="KW-0408">Iron</keyword>
<dbReference type="PANTHER" id="PTHR46696">
    <property type="entry name" value="P450, PUTATIVE (EUROFUNG)-RELATED"/>
    <property type="match status" value="1"/>
</dbReference>
<evidence type="ECO:0000256" key="1">
    <source>
        <dbReference type="ARBA" id="ARBA00001971"/>
    </source>
</evidence>
<evidence type="ECO:0000256" key="2">
    <source>
        <dbReference type="ARBA" id="ARBA00010617"/>
    </source>
</evidence>
<protein>
    <submittedName>
        <fullName evidence="9">Cytochrome P450</fullName>
    </submittedName>
</protein>
<evidence type="ECO:0000256" key="3">
    <source>
        <dbReference type="ARBA" id="ARBA00022617"/>
    </source>
</evidence>
<evidence type="ECO:0000313" key="10">
    <source>
        <dbReference type="Proteomes" id="UP000183407"/>
    </source>
</evidence>
<dbReference type="Proteomes" id="UP000183407">
    <property type="component" value="Unassembled WGS sequence"/>
</dbReference>
<evidence type="ECO:0000256" key="5">
    <source>
        <dbReference type="ARBA" id="ARBA00023002"/>
    </source>
</evidence>
<dbReference type="SUPFAM" id="SSF48264">
    <property type="entry name" value="Cytochrome P450"/>
    <property type="match status" value="1"/>
</dbReference>
<dbReference type="InterPro" id="IPR036396">
    <property type="entry name" value="Cyt_P450_sf"/>
</dbReference>
<dbReference type="GO" id="GO:0005506">
    <property type="term" value="F:iron ion binding"/>
    <property type="evidence" value="ECO:0007669"/>
    <property type="project" value="InterPro"/>
</dbReference>
<dbReference type="AlphaFoldDB" id="A0A1H4IWE3"/>
<dbReference type="InterPro" id="IPR001128">
    <property type="entry name" value="Cyt_P450"/>
</dbReference>
<sequence length="436" mass="49435">MTETAHNVDFFDRRTNDCPFPAYRQLRNDSPVWQDPTTGMFVLTRYDDIRAVEMDTKRFRNTISTQTVGEIGLSVDGGDSKQRFESQLKNDALAKAYENDGWEPGPALNARDEPEHSQVRRSLFEASFRPTNQAHFDRIVGETVDDLIDGFIDDGRCEWVSQFAAPMTLTAIMKHVGLPATGLPLVKDMTLAWIARAGLMATPDIEQRAAKLELDFQKYAQSHFERVRREPDDTLLSTIVNTPVPEWHRVLTDEELHGFVTTDMMVGGGETTTGALAGGARLLAENPQMFDKLASDPDAYLDTFIEEVVRLEAPVQGMFRQAAEDVELHGVTIPAGSVVNLRFGSANRDERHYEDPDELDFDRKNPRRHLAFGTGLHVCLGNTLARREMYHTFKAMVERFESIRLVDSPDALTYRPNYVVRCLDELHIEFTPRARR</sequence>
<organism evidence="9 10">
    <name type="scientific">Rhodococcus jostii</name>
    <dbReference type="NCBI Taxonomy" id="132919"/>
    <lineage>
        <taxon>Bacteria</taxon>
        <taxon>Bacillati</taxon>
        <taxon>Actinomycetota</taxon>
        <taxon>Actinomycetes</taxon>
        <taxon>Mycobacteriales</taxon>
        <taxon>Nocardiaceae</taxon>
        <taxon>Rhodococcus</taxon>
    </lineage>
</organism>
<keyword evidence="7 8" id="KW-0503">Monooxygenase</keyword>
<keyword evidence="4 8" id="KW-0479">Metal-binding</keyword>
<dbReference type="OrthoDB" id="502624at2"/>
<dbReference type="Pfam" id="PF00067">
    <property type="entry name" value="p450"/>
    <property type="match status" value="1"/>
</dbReference>